<dbReference type="HOGENOM" id="CLU_161958_1_0_0"/>
<reference evidence="1 2" key="1">
    <citation type="journal article" date="2010" name="Stand. Genomic Sci.">
        <title>Complete genome sequence of Ilyobacter polytropus type strain (CuHbu1).</title>
        <authorList>
            <person name="Sikorski J."/>
            <person name="Chertkov O."/>
            <person name="Lapidus A."/>
            <person name="Nolan M."/>
            <person name="Lucas S."/>
            <person name="Del Rio T.G."/>
            <person name="Tice H."/>
            <person name="Cheng J.F."/>
            <person name="Tapia R."/>
            <person name="Han C."/>
            <person name="Goodwin L."/>
            <person name="Pitluck S."/>
            <person name="Liolios K."/>
            <person name="Ivanova N."/>
            <person name="Mavromatis K."/>
            <person name="Mikhailova N."/>
            <person name="Pati A."/>
            <person name="Chen A."/>
            <person name="Palaniappan K."/>
            <person name="Land M."/>
            <person name="Hauser L."/>
            <person name="Chang Y.J."/>
            <person name="Jeffries C.D."/>
            <person name="Brambilla E."/>
            <person name="Yasawong M."/>
            <person name="Rohde M."/>
            <person name="Pukall R."/>
            <person name="Spring S."/>
            <person name="Goker M."/>
            <person name="Woyke T."/>
            <person name="Bristow J."/>
            <person name="Eisen J.A."/>
            <person name="Markowitz V."/>
            <person name="Hugenholtz P."/>
            <person name="Kyrpides N.C."/>
            <person name="Klenk H.P."/>
        </authorList>
    </citation>
    <scope>NUCLEOTIDE SEQUENCE [LARGE SCALE GENOMIC DNA]</scope>
    <source>
        <strain evidence="2">ATCC 51220 / DSM 2926 / LMG 16218 / CuHBu1</strain>
    </source>
</reference>
<keyword evidence="2" id="KW-1185">Reference proteome</keyword>
<evidence type="ECO:0000313" key="2">
    <source>
        <dbReference type="Proteomes" id="UP000006875"/>
    </source>
</evidence>
<accession>E3H9B2</accession>
<dbReference type="EMBL" id="CP002281">
    <property type="protein sequence ID" value="ADO82811.1"/>
    <property type="molecule type" value="Genomic_DNA"/>
</dbReference>
<gene>
    <name evidence="1" type="ordered locus">Ilyop_1030</name>
</gene>
<dbReference type="Proteomes" id="UP000006875">
    <property type="component" value="Chromosome"/>
</dbReference>
<dbReference type="KEGG" id="ipo:Ilyop_1030"/>
<organism evidence="1 2">
    <name type="scientific">Ilyobacter polytropus (strain ATCC 51220 / DSM 2926 / LMG 16218 / CuHBu1)</name>
    <dbReference type="NCBI Taxonomy" id="572544"/>
    <lineage>
        <taxon>Bacteria</taxon>
        <taxon>Fusobacteriati</taxon>
        <taxon>Fusobacteriota</taxon>
        <taxon>Fusobacteriia</taxon>
        <taxon>Fusobacteriales</taxon>
        <taxon>Fusobacteriaceae</taxon>
        <taxon>Ilyobacter</taxon>
    </lineage>
</organism>
<dbReference type="OrthoDB" id="2627617at2"/>
<name>E3H9B2_ILYPC</name>
<sequence>MEENKSVEETEEKVAIVGSIMKIKLSKKIKFNDVEIREINLDFGSLTGVDICEAESNFRDRFYVPVPDANYSFAYQAAVAAKASKLPYELILELNHRDFSAVTGATKGFLLG</sequence>
<proteinExistence type="predicted"/>
<dbReference type="RefSeq" id="WP_013387479.1">
    <property type="nucleotide sequence ID" value="NC_014632.1"/>
</dbReference>
<protein>
    <submittedName>
        <fullName evidence="1">Uncharacterized protein</fullName>
    </submittedName>
</protein>
<dbReference type="eggNOG" id="ENOG5033JGS">
    <property type="taxonomic scope" value="Bacteria"/>
</dbReference>
<evidence type="ECO:0000313" key="1">
    <source>
        <dbReference type="EMBL" id="ADO82811.1"/>
    </source>
</evidence>
<dbReference type="STRING" id="572544.Ilyop_1030"/>
<dbReference type="AlphaFoldDB" id="E3H9B2"/>